<name>A0A448IHB5_MYCAU</name>
<evidence type="ECO:0000259" key="1">
    <source>
        <dbReference type="PROSITE" id="PS50995"/>
    </source>
</evidence>
<dbReference type="PROSITE" id="PS50995">
    <property type="entry name" value="HTH_MARR_2"/>
    <property type="match status" value="1"/>
</dbReference>
<gene>
    <name evidence="2" type="ORF">NCTC10437_00974</name>
</gene>
<dbReference type="AlphaFoldDB" id="A0A448IHB5"/>
<dbReference type="InterPro" id="IPR036390">
    <property type="entry name" value="WH_DNA-bd_sf"/>
</dbReference>
<organism evidence="2 3">
    <name type="scientific">Mycolicibacterium aurum</name>
    <name type="common">Mycobacterium aurum</name>
    <dbReference type="NCBI Taxonomy" id="1791"/>
    <lineage>
        <taxon>Bacteria</taxon>
        <taxon>Bacillati</taxon>
        <taxon>Actinomycetota</taxon>
        <taxon>Actinomycetes</taxon>
        <taxon>Mycobacteriales</taxon>
        <taxon>Mycobacteriaceae</taxon>
        <taxon>Mycolicibacterium</taxon>
    </lineage>
</organism>
<evidence type="ECO:0000313" key="3">
    <source>
        <dbReference type="Proteomes" id="UP000279306"/>
    </source>
</evidence>
<dbReference type="Pfam" id="PF12802">
    <property type="entry name" value="MarR_2"/>
    <property type="match status" value="1"/>
</dbReference>
<dbReference type="EMBL" id="LR134356">
    <property type="protein sequence ID" value="VEG51861.1"/>
    <property type="molecule type" value="Genomic_DNA"/>
</dbReference>
<dbReference type="SMART" id="SM00347">
    <property type="entry name" value="HTH_MARR"/>
    <property type="match status" value="1"/>
</dbReference>
<dbReference type="OrthoDB" id="5506299at2"/>
<accession>A0A448IHB5</accession>
<dbReference type="Proteomes" id="UP000279306">
    <property type="component" value="Chromosome"/>
</dbReference>
<keyword evidence="3" id="KW-1185">Reference proteome</keyword>
<protein>
    <submittedName>
        <fullName evidence="2">MarR family transcriptional regulator</fullName>
    </submittedName>
</protein>
<dbReference type="KEGG" id="mauu:NCTC10437_00974"/>
<sequence length="153" mass="16123">MYSGAVQARPSRAEQLADLADVVMAVARAVKAQAAADPAVLDLSATEITVLRYLDHHPDVGPSAVAAATGLQRSNMSRALRDLEAKGLVRRSPDPVDSRHAVLRSTGLAAENLSRLRAIWARLVGDALDASGEQHDLASTLALLRALESGLGR</sequence>
<dbReference type="InterPro" id="IPR000835">
    <property type="entry name" value="HTH_MarR-typ"/>
</dbReference>
<reference evidence="2 3" key="1">
    <citation type="submission" date="2018-12" db="EMBL/GenBank/DDBJ databases">
        <authorList>
            <consortium name="Pathogen Informatics"/>
        </authorList>
    </citation>
    <scope>NUCLEOTIDE SEQUENCE [LARGE SCALE GENOMIC DNA]</scope>
    <source>
        <strain evidence="2 3">NCTC10437</strain>
    </source>
</reference>
<dbReference type="Gene3D" id="1.10.10.10">
    <property type="entry name" value="Winged helix-like DNA-binding domain superfamily/Winged helix DNA-binding domain"/>
    <property type="match status" value="1"/>
</dbReference>
<dbReference type="InterPro" id="IPR036388">
    <property type="entry name" value="WH-like_DNA-bd_sf"/>
</dbReference>
<dbReference type="SUPFAM" id="SSF46785">
    <property type="entry name" value="Winged helix' DNA-binding domain"/>
    <property type="match status" value="1"/>
</dbReference>
<dbReference type="InterPro" id="IPR052526">
    <property type="entry name" value="HTH-type_Bedaq_tolerance"/>
</dbReference>
<evidence type="ECO:0000313" key="2">
    <source>
        <dbReference type="EMBL" id="VEG51861.1"/>
    </source>
</evidence>
<dbReference type="PANTHER" id="PTHR39515">
    <property type="entry name" value="CONSERVED PROTEIN"/>
    <property type="match status" value="1"/>
</dbReference>
<feature type="domain" description="HTH marR-type" evidence="1">
    <location>
        <begin position="16"/>
        <end position="149"/>
    </location>
</feature>
<dbReference type="GO" id="GO:0003700">
    <property type="term" value="F:DNA-binding transcription factor activity"/>
    <property type="evidence" value="ECO:0007669"/>
    <property type="project" value="InterPro"/>
</dbReference>
<dbReference type="PANTHER" id="PTHR39515:SF2">
    <property type="entry name" value="HTH-TYPE TRANSCRIPTIONAL REGULATOR RV0880"/>
    <property type="match status" value="1"/>
</dbReference>
<dbReference type="STRING" id="1791.GCA_001049355_05107"/>
<proteinExistence type="predicted"/>